<proteinExistence type="predicted"/>
<evidence type="ECO:0000313" key="3">
    <source>
        <dbReference type="EMBL" id="CAL2103498.1"/>
    </source>
</evidence>
<name>A0ABM9PD41_9FLAO</name>
<evidence type="ECO:0008006" key="5">
    <source>
        <dbReference type="Google" id="ProtNLM"/>
    </source>
</evidence>
<evidence type="ECO:0000313" key="4">
    <source>
        <dbReference type="Proteomes" id="UP001497527"/>
    </source>
</evidence>
<dbReference type="Proteomes" id="UP001497527">
    <property type="component" value="Unassembled WGS sequence"/>
</dbReference>
<reference evidence="3 4" key="1">
    <citation type="submission" date="2024-05" db="EMBL/GenBank/DDBJ databases">
        <authorList>
            <person name="Duchaud E."/>
        </authorList>
    </citation>
    <scope>NUCLEOTIDE SEQUENCE [LARGE SCALE GENOMIC DNA]</scope>
    <source>
        <strain evidence="3">Ena-SAMPLE-TAB-13-05-2024-13:56:06:370-140308</strain>
    </source>
</reference>
<organism evidence="3 4">
    <name type="scientific">Tenacibaculum polynesiense</name>
    <dbReference type="NCBI Taxonomy" id="3137857"/>
    <lineage>
        <taxon>Bacteria</taxon>
        <taxon>Pseudomonadati</taxon>
        <taxon>Bacteroidota</taxon>
        <taxon>Flavobacteriia</taxon>
        <taxon>Flavobacteriales</taxon>
        <taxon>Flavobacteriaceae</taxon>
        <taxon>Tenacibaculum</taxon>
    </lineage>
</organism>
<keyword evidence="4" id="KW-1185">Reference proteome</keyword>
<feature type="compositionally biased region" description="Basic residues" evidence="1">
    <location>
        <begin position="123"/>
        <end position="141"/>
    </location>
</feature>
<feature type="chain" id="PRO_5045153952" description="DUF4890 domain-containing protein" evidence="2">
    <location>
        <begin position="21"/>
        <end position="149"/>
    </location>
</feature>
<feature type="signal peptide" evidence="2">
    <location>
        <begin position="1"/>
        <end position="20"/>
    </location>
</feature>
<evidence type="ECO:0000256" key="2">
    <source>
        <dbReference type="SAM" id="SignalP"/>
    </source>
</evidence>
<accession>A0ABM9PD41</accession>
<protein>
    <recommendedName>
        <fullName evidence="5">DUF4890 domain-containing protein</fullName>
    </recommendedName>
</protein>
<gene>
    <name evidence="3" type="ORF">T190423A01A_40091</name>
</gene>
<evidence type="ECO:0000256" key="1">
    <source>
        <dbReference type="SAM" id="MobiDB-lite"/>
    </source>
</evidence>
<feature type="region of interest" description="Disordered" evidence="1">
    <location>
        <begin position="120"/>
        <end position="149"/>
    </location>
</feature>
<keyword evidence="2" id="KW-0732">Signal</keyword>
<sequence>MKKLVALFILMFTVSTTLLAQKKQKKDDLSIDQKTELKLKHMTLKFDLTAQQQRQIKPLLAQTISDHMAMKEKRKAMKAKKQKLTADERYEIKNSMLDKQIAFKAEMKKILNEKQYEKFEKAHARRGQKMKKRIKKHKREKHSQQGDEH</sequence>
<dbReference type="RefSeq" id="WP_348717704.1">
    <property type="nucleotide sequence ID" value="NZ_CAXJIO010000013.1"/>
</dbReference>
<dbReference type="EMBL" id="CAXJIO010000013">
    <property type="protein sequence ID" value="CAL2103498.1"/>
    <property type="molecule type" value="Genomic_DNA"/>
</dbReference>
<comment type="caution">
    <text evidence="3">The sequence shown here is derived from an EMBL/GenBank/DDBJ whole genome shotgun (WGS) entry which is preliminary data.</text>
</comment>